<evidence type="ECO:0000256" key="8">
    <source>
        <dbReference type="ARBA" id="ARBA00022833"/>
    </source>
</evidence>
<dbReference type="Pfam" id="PF04116">
    <property type="entry name" value="FA_hydroxylase"/>
    <property type="match status" value="1"/>
</dbReference>
<keyword evidence="9 14" id="KW-1133">Transmembrane helix</keyword>
<dbReference type="PANTHER" id="PTHR12863">
    <property type="entry name" value="FATTY ACID HYDROXYLASE"/>
    <property type="match status" value="1"/>
</dbReference>
<reference evidence="16 17" key="1">
    <citation type="submission" date="2021-05" db="EMBL/GenBank/DDBJ databases">
        <title>A Polyphasic approach of four new species of the genus Ohtaekwangia: Ohtaekwangia histidinii sp. nov., Ohtaekwangia cretensis sp. nov., Ohtaekwangia indiensis sp. nov., Ohtaekwangia reichenbachii sp. nov. from diverse environment.</title>
        <authorList>
            <person name="Octaviana S."/>
        </authorList>
    </citation>
    <scope>NUCLEOTIDE SEQUENCE [LARGE SCALE GENOMIC DNA]</scope>
    <source>
        <strain evidence="16 17">PWU5</strain>
    </source>
</reference>
<evidence type="ECO:0000256" key="13">
    <source>
        <dbReference type="ARBA" id="ARBA00023160"/>
    </source>
</evidence>
<proteinExistence type="predicted"/>
<dbReference type="InterPro" id="IPR006694">
    <property type="entry name" value="Fatty_acid_hydroxylase"/>
</dbReference>
<dbReference type="RefSeq" id="WP_254085461.1">
    <property type="nucleotide sequence ID" value="NZ_JAHESE010000017.1"/>
</dbReference>
<evidence type="ECO:0000256" key="10">
    <source>
        <dbReference type="ARBA" id="ARBA00023002"/>
    </source>
</evidence>
<name>A0AAP2DYU5_9BACT</name>
<keyword evidence="3" id="KW-0444">Lipid biosynthesis</keyword>
<evidence type="ECO:0000256" key="6">
    <source>
        <dbReference type="ARBA" id="ARBA00022824"/>
    </source>
</evidence>
<keyword evidence="6" id="KW-0256">Endoplasmic reticulum</keyword>
<evidence type="ECO:0000256" key="4">
    <source>
        <dbReference type="ARBA" id="ARBA00022692"/>
    </source>
</evidence>
<comment type="subcellular location">
    <subcellularLocation>
        <location evidence="2">Endoplasmic reticulum membrane</location>
        <topology evidence="2">Multi-pass membrane protein</topology>
    </subcellularLocation>
</comment>
<evidence type="ECO:0000256" key="1">
    <source>
        <dbReference type="ARBA" id="ARBA00001947"/>
    </source>
</evidence>
<sequence length="207" mass="23828">MEASVSPKNKGTKQLFNNPILEKLSRTHISVPLIVFFAYSGGLLYWSITHTTLDPWQTIGLFATGLIVFTWVEYNVHRHVFHMPTYSRVREKLQYTLHGVHHEFPKDKDRLAMPPLLSITISTVLLLLLRVIMGDLVFAFLPGFLVGYAAYLAVHYMVHAYQPPKNVFKKLWVNHSVHHYKDGEVIFGVSSPLWDYIYGTMRDKKAA</sequence>
<dbReference type="GO" id="GO:0005506">
    <property type="term" value="F:iron ion binding"/>
    <property type="evidence" value="ECO:0007669"/>
    <property type="project" value="InterPro"/>
</dbReference>
<evidence type="ECO:0000313" key="17">
    <source>
        <dbReference type="Proteomes" id="UP001319080"/>
    </source>
</evidence>
<keyword evidence="5" id="KW-0479">Metal-binding</keyword>
<dbReference type="GO" id="GO:0016020">
    <property type="term" value="C:membrane"/>
    <property type="evidence" value="ECO:0007669"/>
    <property type="project" value="InterPro"/>
</dbReference>
<feature type="domain" description="Fatty acid hydroxylase" evidence="15">
    <location>
        <begin position="63"/>
        <end position="200"/>
    </location>
</feature>
<feature type="transmembrane region" description="Helical" evidence="14">
    <location>
        <begin position="29"/>
        <end position="49"/>
    </location>
</feature>
<keyword evidence="7" id="KW-0276">Fatty acid metabolism</keyword>
<keyword evidence="17" id="KW-1185">Reference proteome</keyword>
<dbReference type="PANTHER" id="PTHR12863:SF1">
    <property type="entry name" value="FATTY ACID 2-HYDROXYLASE"/>
    <property type="match status" value="1"/>
</dbReference>
<evidence type="ECO:0000256" key="5">
    <source>
        <dbReference type="ARBA" id="ARBA00022723"/>
    </source>
</evidence>
<comment type="cofactor">
    <cofactor evidence="1">
        <name>Zn(2+)</name>
        <dbReference type="ChEBI" id="CHEBI:29105"/>
    </cofactor>
</comment>
<evidence type="ECO:0000256" key="2">
    <source>
        <dbReference type="ARBA" id="ARBA00004477"/>
    </source>
</evidence>
<evidence type="ECO:0000313" key="16">
    <source>
        <dbReference type="EMBL" id="MBT1709883.1"/>
    </source>
</evidence>
<organism evidence="16 17">
    <name type="scientific">Dawidia cretensis</name>
    <dbReference type="NCBI Taxonomy" id="2782350"/>
    <lineage>
        <taxon>Bacteria</taxon>
        <taxon>Pseudomonadati</taxon>
        <taxon>Bacteroidota</taxon>
        <taxon>Cytophagia</taxon>
        <taxon>Cytophagales</taxon>
        <taxon>Chryseotaleaceae</taxon>
        <taxon>Dawidia</taxon>
    </lineage>
</organism>
<keyword evidence="10" id="KW-0560">Oxidoreductase</keyword>
<dbReference type="Proteomes" id="UP001319080">
    <property type="component" value="Unassembled WGS sequence"/>
</dbReference>
<evidence type="ECO:0000256" key="7">
    <source>
        <dbReference type="ARBA" id="ARBA00022832"/>
    </source>
</evidence>
<keyword evidence="13" id="KW-0275">Fatty acid biosynthesis</keyword>
<gene>
    <name evidence="16" type="ORF">KK062_16680</name>
</gene>
<evidence type="ECO:0000256" key="11">
    <source>
        <dbReference type="ARBA" id="ARBA00023098"/>
    </source>
</evidence>
<evidence type="ECO:0000259" key="15">
    <source>
        <dbReference type="Pfam" id="PF04116"/>
    </source>
</evidence>
<evidence type="ECO:0000256" key="3">
    <source>
        <dbReference type="ARBA" id="ARBA00022516"/>
    </source>
</evidence>
<dbReference type="GO" id="GO:0006633">
    <property type="term" value="P:fatty acid biosynthetic process"/>
    <property type="evidence" value="ECO:0007669"/>
    <property type="project" value="UniProtKB-KW"/>
</dbReference>
<evidence type="ECO:0000256" key="14">
    <source>
        <dbReference type="SAM" id="Phobius"/>
    </source>
</evidence>
<dbReference type="EMBL" id="JAHESE010000017">
    <property type="protein sequence ID" value="MBT1709883.1"/>
    <property type="molecule type" value="Genomic_DNA"/>
</dbReference>
<protein>
    <submittedName>
        <fullName evidence="16">Sterol desaturase family protein</fullName>
    </submittedName>
</protein>
<keyword evidence="4 14" id="KW-0812">Transmembrane</keyword>
<dbReference type="GO" id="GO:0080132">
    <property type="term" value="F:fatty acid 2-hydroxylase activity"/>
    <property type="evidence" value="ECO:0007669"/>
    <property type="project" value="InterPro"/>
</dbReference>
<feature type="transmembrane region" description="Helical" evidence="14">
    <location>
        <begin position="111"/>
        <end position="133"/>
    </location>
</feature>
<keyword evidence="12 14" id="KW-0472">Membrane</keyword>
<evidence type="ECO:0000256" key="12">
    <source>
        <dbReference type="ARBA" id="ARBA00023136"/>
    </source>
</evidence>
<accession>A0AAP2DYU5</accession>
<dbReference type="AlphaFoldDB" id="A0AAP2DYU5"/>
<keyword evidence="8" id="KW-0862">Zinc</keyword>
<dbReference type="InterPro" id="IPR014430">
    <property type="entry name" value="Scs7"/>
</dbReference>
<feature type="transmembrane region" description="Helical" evidence="14">
    <location>
        <begin position="55"/>
        <end position="74"/>
    </location>
</feature>
<evidence type="ECO:0000256" key="9">
    <source>
        <dbReference type="ARBA" id="ARBA00022989"/>
    </source>
</evidence>
<feature type="transmembrane region" description="Helical" evidence="14">
    <location>
        <begin position="139"/>
        <end position="161"/>
    </location>
</feature>
<keyword evidence="11" id="KW-0443">Lipid metabolism</keyword>
<comment type="caution">
    <text evidence="16">The sequence shown here is derived from an EMBL/GenBank/DDBJ whole genome shotgun (WGS) entry which is preliminary data.</text>
</comment>